<dbReference type="EMBL" id="BAAADS010000003">
    <property type="protein sequence ID" value="GAA0593423.1"/>
    <property type="molecule type" value="Genomic_DNA"/>
</dbReference>
<proteinExistence type="predicted"/>
<comment type="caution">
    <text evidence="2">The sequence shown here is derived from an EMBL/GenBank/DDBJ whole genome shotgun (WGS) entry which is preliminary data.</text>
</comment>
<protein>
    <submittedName>
        <fullName evidence="2">Uncharacterized protein</fullName>
    </submittedName>
</protein>
<keyword evidence="3" id="KW-1185">Reference proteome</keyword>
<dbReference type="InterPro" id="IPR048147">
    <property type="entry name" value="CBO0543-like"/>
</dbReference>
<dbReference type="RefSeq" id="WP_343810352.1">
    <property type="nucleotide sequence ID" value="NZ_BAAADS010000003.1"/>
</dbReference>
<feature type="transmembrane region" description="Helical" evidence="1">
    <location>
        <begin position="30"/>
        <end position="49"/>
    </location>
</feature>
<feature type="transmembrane region" description="Helical" evidence="1">
    <location>
        <begin position="153"/>
        <end position="170"/>
    </location>
</feature>
<feature type="transmembrane region" description="Helical" evidence="1">
    <location>
        <begin position="96"/>
        <end position="114"/>
    </location>
</feature>
<gene>
    <name evidence="2" type="ORF">GCM10009001_06990</name>
</gene>
<feature type="transmembrane region" description="Helical" evidence="1">
    <location>
        <begin position="121"/>
        <end position="147"/>
    </location>
</feature>
<evidence type="ECO:0000313" key="2">
    <source>
        <dbReference type="EMBL" id="GAA0593423.1"/>
    </source>
</evidence>
<dbReference type="NCBIfam" id="NF041644">
    <property type="entry name" value="CBO0543_fam"/>
    <property type="match status" value="1"/>
</dbReference>
<feature type="transmembrane region" description="Helical" evidence="1">
    <location>
        <begin position="58"/>
        <end position="84"/>
    </location>
</feature>
<keyword evidence="1" id="KW-0472">Membrane</keyword>
<evidence type="ECO:0000313" key="3">
    <source>
        <dbReference type="Proteomes" id="UP001500866"/>
    </source>
</evidence>
<keyword evidence="1" id="KW-0812">Transmembrane</keyword>
<sequence length="180" mass="21285">MNHGSKLLETQEKYGRLIQQHYFEDVLFSFQWWFLLIIFILVWAVWMIVSDKRRLNTILLAGFFPTVMATIMDEIGLLLHLWSYSYHLLPFTVESYSINFSIIPVGYMLLYQYARKWKTFLIILAVLTAFAVIVAEPVFEFLGIYNLHTWKHVYSAPIYFLMAVITKWLVDKLAGKENNT</sequence>
<organism evidence="2 3">
    <name type="scientific">Virgibacillus siamensis</name>
    <dbReference type="NCBI Taxonomy" id="480071"/>
    <lineage>
        <taxon>Bacteria</taxon>
        <taxon>Bacillati</taxon>
        <taxon>Bacillota</taxon>
        <taxon>Bacilli</taxon>
        <taxon>Bacillales</taxon>
        <taxon>Bacillaceae</taxon>
        <taxon>Virgibacillus</taxon>
    </lineage>
</organism>
<evidence type="ECO:0000256" key="1">
    <source>
        <dbReference type="SAM" id="Phobius"/>
    </source>
</evidence>
<accession>A0ABN1FLM5</accession>
<dbReference type="Proteomes" id="UP001500866">
    <property type="component" value="Unassembled WGS sequence"/>
</dbReference>
<reference evidence="2 3" key="1">
    <citation type="journal article" date="2019" name="Int. J. Syst. Evol. Microbiol.">
        <title>The Global Catalogue of Microorganisms (GCM) 10K type strain sequencing project: providing services to taxonomists for standard genome sequencing and annotation.</title>
        <authorList>
            <consortium name="The Broad Institute Genomics Platform"/>
            <consortium name="The Broad Institute Genome Sequencing Center for Infectious Disease"/>
            <person name="Wu L."/>
            <person name="Ma J."/>
        </authorList>
    </citation>
    <scope>NUCLEOTIDE SEQUENCE [LARGE SCALE GENOMIC DNA]</scope>
    <source>
        <strain evidence="2 3">JCM 15395</strain>
    </source>
</reference>
<name>A0ABN1FLM5_9BACI</name>
<keyword evidence="1" id="KW-1133">Transmembrane helix</keyword>